<dbReference type="KEGG" id="tcb:TCARB_0648"/>
<reference evidence="3" key="1">
    <citation type="book" date="2010" name="EXTREMOPHILES" publisher="0:0-0">
        <title>Complete genome sequences of ten hyperthermophilic archaea reveal their metabolic capabilities and possible ecological roles.</title>
        <editorList>
            <person name="?"/>
        </editorList>
        <authorList>
            <person name="Ravin N.V."/>
            <person name="Mardanov A.V."/>
            <person name="Bonch-Osmolovskaya E.A."/>
            <person name="Skryabin K.G."/>
        </authorList>
    </citation>
    <scope>NUCLEOTIDE SEQUENCE [LARGE SCALE GENOMIC DNA]</scope>
    <source>
        <strain evidence="3">1505</strain>
    </source>
</reference>
<evidence type="ECO:0000313" key="3">
    <source>
        <dbReference type="Proteomes" id="UP000266720"/>
    </source>
</evidence>
<sequence>MKKPVKIAIATILVISLTILAGLSEAKKPESQIPRLEALNITVYPQWLKLRQTQANMSSFSFTFESTATEPMSLQNVTVLLSSPQGIKVENISLILGINGTRLVLPAVFSERNHTIILMASGINLTVPARKQIEIKIAYIPEVDASVLTSKTANMTCTLLLDGYKLTNTINLWTNASLKTVAKGQGTQINIYTNVTLTGNNSLILRATTENPLALCITGADILVATNPASKDFSLTQDGNCLKITGAGRLPQTINVQAQLKVQKQDSPIATISMQLKVGNRTITVKQTTTEAGKILSIRKPYIIPYILTLTTPEPINGTLTLIIGETTRQTRLTMGKATLILPEAFWPILTPIPIQATEITLDGSQTTFYAVQDQPETIIPGIATLALVAIIALATGFILYRERKRNKKKNPPPITEFIEEIEIS</sequence>
<feature type="transmembrane region" description="Helical" evidence="1">
    <location>
        <begin position="379"/>
        <end position="401"/>
    </location>
</feature>
<dbReference type="AlphaFoldDB" id="A0A3G1A8F7"/>
<keyword evidence="1" id="KW-1133">Transmembrane helix</keyword>
<name>A0A3G1A8F7_9CREN</name>
<accession>A0A3G1A8F7</accession>
<keyword evidence="1" id="KW-0472">Membrane</keyword>
<protein>
    <submittedName>
        <fullName evidence="2">Uncharacterized protein</fullName>
    </submittedName>
</protein>
<dbReference type="GeneID" id="16574207"/>
<dbReference type="STRING" id="697581.TCARB_0648"/>
<proteinExistence type="predicted"/>
<dbReference type="RefSeq" id="WP_020963208.1">
    <property type="nucleotide sequence ID" value="NZ_CP007493.1"/>
</dbReference>
<evidence type="ECO:0000256" key="1">
    <source>
        <dbReference type="SAM" id="Phobius"/>
    </source>
</evidence>
<organism evidence="2 3">
    <name type="scientific">Thermofilum adornatum 1505</name>
    <dbReference type="NCBI Taxonomy" id="697581"/>
    <lineage>
        <taxon>Archaea</taxon>
        <taxon>Thermoproteota</taxon>
        <taxon>Thermoprotei</taxon>
        <taxon>Thermofilales</taxon>
        <taxon>Thermofilaceae</taxon>
        <taxon>Thermofilum</taxon>
    </lineage>
</organism>
<gene>
    <name evidence="2" type="ORF">TCARB_0648</name>
</gene>
<dbReference type="EMBL" id="CP007493">
    <property type="protein sequence ID" value="AJB41704.1"/>
    <property type="molecule type" value="Genomic_DNA"/>
</dbReference>
<dbReference type="Proteomes" id="UP000266720">
    <property type="component" value="Chromosome"/>
</dbReference>
<evidence type="ECO:0000313" key="2">
    <source>
        <dbReference type="EMBL" id="AJB41704.1"/>
    </source>
</evidence>
<dbReference type="GeneID" id="25406093"/>
<keyword evidence="1" id="KW-0812">Transmembrane</keyword>